<evidence type="ECO:0000313" key="2">
    <source>
        <dbReference type="Proteomes" id="UP001338125"/>
    </source>
</evidence>
<organism evidence="1 2">
    <name type="scientific">Cladobotryum mycophilum</name>
    <dbReference type="NCBI Taxonomy" id="491253"/>
    <lineage>
        <taxon>Eukaryota</taxon>
        <taxon>Fungi</taxon>
        <taxon>Dikarya</taxon>
        <taxon>Ascomycota</taxon>
        <taxon>Pezizomycotina</taxon>
        <taxon>Sordariomycetes</taxon>
        <taxon>Hypocreomycetidae</taxon>
        <taxon>Hypocreales</taxon>
        <taxon>Hypocreaceae</taxon>
        <taxon>Cladobotryum</taxon>
    </lineage>
</organism>
<protein>
    <submittedName>
        <fullName evidence="1">Uncharacterized protein</fullName>
    </submittedName>
</protein>
<gene>
    <name evidence="1" type="ORF">PT974_12493</name>
</gene>
<accession>A0ABR0S863</accession>
<evidence type="ECO:0000313" key="1">
    <source>
        <dbReference type="EMBL" id="KAK5988342.1"/>
    </source>
</evidence>
<reference evidence="1 2" key="1">
    <citation type="submission" date="2024-01" db="EMBL/GenBank/DDBJ databases">
        <title>Complete genome of Cladobotryum mycophilum ATHUM6906.</title>
        <authorList>
            <person name="Christinaki A.C."/>
            <person name="Myridakis A.I."/>
            <person name="Kouvelis V.N."/>
        </authorList>
    </citation>
    <scope>NUCLEOTIDE SEQUENCE [LARGE SCALE GENOMIC DNA]</scope>
    <source>
        <strain evidence="1 2">ATHUM6906</strain>
    </source>
</reference>
<comment type="caution">
    <text evidence="1">The sequence shown here is derived from an EMBL/GenBank/DDBJ whole genome shotgun (WGS) entry which is preliminary data.</text>
</comment>
<keyword evidence="2" id="KW-1185">Reference proteome</keyword>
<dbReference type="Proteomes" id="UP001338125">
    <property type="component" value="Unassembled WGS sequence"/>
</dbReference>
<sequence length="65" mass="7241">MAINDVVLHITGQVDFSKIDNYLNHATQNLMALPSIPPVYHFKATNEVIEAIKERYGSAVSLTIQ</sequence>
<name>A0ABR0S863_9HYPO</name>
<dbReference type="EMBL" id="JAVFKD010000016">
    <property type="protein sequence ID" value="KAK5988342.1"/>
    <property type="molecule type" value="Genomic_DNA"/>
</dbReference>
<proteinExistence type="predicted"/>